<dbReference type="Pfam" id="PF05137">
    <property type="entry name" value="PilN"/>
    <property type="match status" value="1"/>
</dbReference>
<keyword evidence="1" id="KW-0812">Transmembrane</keyword>
<keyword evidence="1" id="KW-0472">Membrane</keyword>
<dbReference type="InterPro" id="IPR052534">
    <property type="entry name" value="Extracell_DNA_Util/SecSys_Comp"/>
</dbReference>
<gene>
    <name evidence="2" type="ORF">PQR63_17440</name>
</gene>
<keyword evidence="1" id="KW-1133">Transmembrane helix</keyword>
<feature type="transmembrane region" description="Helical" evidence="1">
    <location>
        <begin position="21"/>
        <end position="43"/>
    </location>
</feature>
<reference evidence="2 3" key="1">
    <citation type="journal article" date="2024" name="Chem. Sci.">
        <title>Discovery of megapolipeptins by genome mining of a Burkholderiales bacteria collection.</title>
        <authorList>
            <person name="Paulo B.S."/>
            <person name="Recchia M.J.J."/>
            <person name="Lee S."/>
            <person name="Fergusson C.H."/>
            <person name="Romanowski S.B."/>
            <person name="Hernandez A."/>
            <person name="Krull N."/>
            <person name="Liu D.Y."/>
            <person name="Cavanagh H."/>
            <person name="Bos A."/>
            <person name="Gray C.A."/>
            <person name="Murphy B.T."/>
            <person name="Linington R.G."/>
            <person name="Eustaquio A.S."/>
        </authorList>
    </citation>
    <scope>NUCLEOTIDE SEQUENCE [LARGE SCALE GENOMIC DNA]</scope>
    <source>
        <strain evidence="2 3">RL21-008-BIB-B</strain>
    </source>
</reference>
<dbReference type="EMBL" id="JAQQFR010000011">
    <property type="protein sequence ID" value="MFL9880188.1"/>
    <property type="molecule type" value="Genomic_DNA"/>
</dbReference>
<dbReference type="RefSeq" id="WP_408169252.1">
    <property type="nucleotide sequence ID" value="NZ_JAQQFR010000011.1"/>
</dbReference>
<dbReference type="InterPro" id="IPR007813">
    <property type="entry name" value="PilN"/>
</dbReference>
<accession>A0ABW8ZCT6</accession>
<evidence type="ECO:0000313" key="2">
    <source>
        <dbReference type="EMBL" id="MFL9880188.1"/>
    </source>
</evidence>
<evidence type="ECO:0000256" key="1">
    <source>
        <dbReference type="SAM" id="Phobius"/>
    </source>
</evidence>
<name>A0ABW8ZCT6_9BURK</name>
<keyword evidence="3" id="KW-1185">Reference proteome</keyword>
<organism evidence="2 3">
    <name type="scientific">Herbaspirillum rhizosphaerae</name>
    <dbReference type="NCBI Taxonomy" id="346179"/>
    <lineage>
        <taxon>Bacteria</taxon>
        <taxon>Pseudomonadati</taxon>
        <taxon>Pseudomonadota</taxon>
        <taxon>Betaproteobacteria</taxon>
        <taxon>Burkholderiales</taxon>
        <taxon>Oxalobacteraceae</taxon>
        <taxon>Herbaspirillum</taxon>
    </lineage>
</organism>
<evidence type="ECO:0000313" key="3">
    <source>
        <dbReference type="Proteomes" id="UP001629214"/>
    </source>
</evidence>
<comment type="caution">
    <text evidence="2">The sequence shown here is derived from an EMBL/GenBank/DDBJ whole genome shotgun (WGS) entry which is preliminary data.</text>
</comment>
<proteinExistence type="predicted"/>
<dbReference type="PANTHER" id="PTHR40278:SF1">
    <property type="entry name" value="DNA UTILIZATION PROTEIN HOFN"/>
    <property type="match status" value="1"/>
</dbReference>
<dbReference type="Proteomes" id="UP001629214">
    <property type="component" value="Unassembled WGS sequence"/>
</dbReference>
<dbReference type="PANTHER" id="PTHR40278">
    <property type="entry name" value="DNA UTILIZATION PROTEIN HOFN"/>
    <property type="match status" value="1"/>
</dbReference>
<sequence length="198" mass="22044">MVKLNFLPHRLTENKKRQQRFYGWLGGFMTTGIVAVLAVGMTLDQQITQQSLLMQTLQMEHGKLDTELNDAKILHAKIIDLTQRRQELMRLRLRQNQTTQLLQTLADQTPSNVHLQTLKQQAARITLNGNAPAPADILQFVASLNRGMLTQVTLTDISTARPQSGSDIPGSTSHRFVITAEIMAPATNLAIHNSKAAQ</sequence>
<protein>
    <submittedName>
        <fullName evidence="2">PilN domain-containing protein</fullName>
    </submittedName>
</protein>